<dbReference type="PROSITE" id="PS51186">
    <property type="entry name" value="GNAT"/>
    <property type="match status" value="1"/>
</dbReference>
<feature type="region of interest" description="Disordered" evidence="4">
    <location>
        <begin position="1"/>
        <end position="91"/>
    </location>
</feature>
<dbReference type="CDD" id="cd04301">
    <property type="entry name" value="NAT_SF"/>
    <property type="match status" value="1"/>
</dbReference>
<reference evidence="6 7" key="1">
    <citation type="submission" date="2020-07" db="EMBL/GenBank/DDBJ databases">
        <title>A bifunctional nitrone conjugated secondary metabolite targeting the ribosome.</title>
        <authorList>
            <person name="Limbrick E.M."/>
            <person name="Graf M."/>
            <person name="Derewacz D.K."/>
            <person name="Nguyen F."/>
            <person name="Spraggins J.M."/>
            <person name="Wieland M."/>
            <person name="Ynigez-Gutierrez A.E."/>
            <person name="Reisman B.J."/>
            <person name="Zinshteyn B."/>
            <person name="McCulloch K."/>
            <person name="Iverson T.M."/>
            <person name="Green R."/>
            <person name="Wilson D.N."/>
            <person name="Bachmann B.O."/>
        </authorList>
    </citation>
    <scope>NUCLEOTIDE SEQUENCE [LARGE SCALE GENOMIC DNA]</scope>
    <source>
        <strain evidence="7">aurantiaca</strain>
    </source>
</reference>
<evidence type="ECO:0000256" key="1">
    <source>
        <dbReference type="ARBA" id="ARBA00022679"/>
    </source>
</evidence>
<name>A0A7H8XVA7_9ACTN</name>
<dbReference type="SUPFAM" id="SSF55729">
    <property type="entry name" value="Acyl-CoA N-acyltransferases (Nat)"/>
    <property type="match status" value="1"/>
</dbReference>
<feature type="compositionally biased region" description="Low complexity" evidence="4">
    <location>
        <begin position="63"/>
        <end position="82"/>
    </location>
</feature>
<keyword evidence="1 6" id="KW-0808">Transferase</keyword>
<dbReference type="Pfam" id="PF13302">
    <property type="entry name" value="Acetyltransf_3"/>
    <property type="match status" value="1"/>
</dbReference>
<organism evidence="6 7">
    <name type="scientific">Micromonospora carbonacea</name>
    <dbReference type="NCBI Taxonomy" id="47853"/>
    <lineage>
        <taxon>Bacteria</taxon>
        <taxon>Bacillati</taxon>
        <taxon>Actinomycetota</taxon>
        <taxon>Actinomycetes</taxon>
        <taxon>Micromonosporales</taxon>
        <taxon>Micromonosporaceae</taxon>
        <taxon>Micromonospora</taxon>
    </lineage>
</organism>
<dbReference type="InterPro" id="IPR051531">
    <property type="entry name" value="N-acetyltransferase"/>
</dbReference>
<protein>
    <submittedName>
        <fullName evidence="6">GNAT family N-acetyltransferase</fullName>
    </submittedName>
</protein>
<evidence type="ECO:0000313" key="6">
    <source>
        <dbReference type="EMBL" id="QLD28903.1"/>
    </source>
</evidence>
<dbReference type="PANTHER" id="PTHR43792">
    <property type="entry name" value="GNAT FAMILY, PUTATIVE (AFU_ORTHOLOGUE AFUA_3G00765)-RELATED-RELATED"/>
    <property type="match status" value="1"/>
</dbReference>
<evidence type="ECO:0000256" key="3">
    <source>
        <dbReference type="ARBA" id="ARBA00038502"/>
    </source>
</evidence>
<comment type="similarity">
    <text evidence="3">Belongs to the acetyltransferase family. RimJ subfamily.</text>
</comment>
<keyword evidence="2" id="KW-0012">Acyltransferase</keyword>
<dbReference type="InterPro" id="IPR016181">
    <property type="entry name" value="Acyl_CoA_acyltransferase"/>
</dbReference>
<accession>A0A7H8XVA7</accession>
<evidence type="ECO:0000256" key="2">
    <source>
        <dbReference type="ARBA" id="ARBA00023315"/>
    </source>
</evidence>
<dbReference type="GO" id="GO:0008999">
    <property type="term" value="F:protein-N-terminal-alanine acetyltransferase activity"/>
    <property type="evidence" value="ECO:0007669"/>
    <property type="project" value="TreeGrafter"/>
</dbReference>
<dbReference type="InterPro" id="IPR000182">
    <property type="entry name" value="GNAT_dom"/>
</dbReference>
<dbReference type="KEGG" id="mcab:HXZ27_29665"/>
<dbReference type="EMBL" id="CP058322">
    <property type="protein sequence ID" value="QLD28903.1"/>
    <property type="molecule type" value="Genomic_DNA"/>
</dbReference>
<evidence type="ECO:0000259" key="5">
    <source>
        <dbReference type="PROSITE" id="PS51186"/>
    </source>
</evidence>
<sequence length="181" mass="19470">MRGEPAASVRPAWWVCHPGSDDDDLATPARAGPRDRPGGHRRRGRRPGPGHRGVRRGGRPARRGGPVRAGPRRGGPPAAGGDPPRRARRRRCPAGAGIAEIGWMVLPEHQGRGVAGRAVRMLLDEARRAGGWSPVHAFPGVDNAASNGLCRSLGFALLGKRETPFRGQVFRTRHWVLDLLA</sequence>
<proteinExistence type="inferred from homology"/>
<evidence type="ECO:0000256" key="4">
    <source>
        <dbReference type="SAM" id="MobiDB-lite"/>
    </source>
</evidence>
<dbReference type="AlphaFoldDB" id="A0A7H8XVA7"/>
<gene>
    <name evidence="6" type="ORF">HXZ27_29665</name>
</gene>
<dbReference type="Proteomes" id="UP000509335">
    <property type="component" value="Chromosome"/>
</dbReference>
<dbReference type="Gene3D" id="3.40.630.30">
    <property type="match status" value="1"/>
</dbReference>
<evidence type="ECO:0000313" key="7">
    <source>
        <dbReference type="Proteomes" id="UP000509335"/>
    </source>
</evidence>
<feature type="compositionally biased region" description="Basic residues" evidence="4">
    <location>
        <begin position="39"/>
        <end position="62"/>
    </location>
</feature>
<dbReference type="GO" id="GO:0005737">
    <property type="term" value="C:cytoplasm"/>
    <property type="evidence" value="ECO:0007669"/>
    <property type="project" value="TreeGrafter"/>
</dbReference>
<dbReference type="PANTHER" id="PTHR43792:SF8">
    <property type="entry name" value="[RIBOSOMAL PROTEIN US5]-ALANINE N-ACETYLTRANSFERASE"/>
    <property type="match status" value="1"/>
</dbReference>
<feature type="domain" description="N-acetyltransferase" evidence="5">
    <location>
        <begin position="98"/>
        <end position="181"/>
    </location>
</feature>